<proteinExistence type="predicted"/>
<dbReference type="SUPFAM" id="SSF46942">
    <property type="entry name" value="Elongation factor TFIIS domain 2"/>
    <property type="match status" value="1"/>
</dbReference>
<dbReference type="SMART" id="SM00343">
    <property type="entry name" value="ZnF_C2HC"/>
    <property type="match status" value="3"/>
</dbReference>
<feature type="region of interest" description="Disordered" evidence="6">
    <location>
        <begin position="936"/>
        <end position="1061"/>
    </location>
</feature>
<dbReference type="EMBL" id="JAOYFB010000003">
    <property type="protein sequence ID" value="KAK4010814.1"/>
    <property type="molecule type" value="Genomic_DNA"/>
</dbReference>
<dbReference type="PANTHER" id="PTHR33099:SF7">
    <property type="entry name" value="MYND-TYPE DOMAIN-CONTAINING PROTEIN"/>
    <property type="match status" value="1"/>
</dbReference>
<dbReference type="SUPFAM" id="SSF57756">
    <property type="entry name" value="Retrovirus zinc finger-like domains"/>
    <property type="match status" value="1"/>
</dbReference>
<evidence type="ECO:0000256" key="5">
    <source>
        <dbReference type="PROSITE-ProRule" id="PRU00047"/>
    </source>
</evidence>
<reference evidence="9 10" key="1">
    <citation type="journal article" date="2023" name="Nucleic Acids Res.">
        <title>The hologenome of Daphnia magna reveals possible DNA methylation and microbiome-mediated evolution of the host genome.</title>
        <authorList>
            <person name="Chaturvedi A."/>
            <person name="Li X."/>
            <person name="Dhandapani V."/>
            <person name="Marshall H."/>
            <person name="Kissane S."/>
            <person name="Cuenca-Cambronero M."/>
            <person name="Asole G."/>
            <person name="Calvet F."/>
            <person name="Ruiz-Romero M."/>
            <person name="Marangio P."/>
            <person name="Guigo R."/>
            <person name="Rago D."/>
            <person name="Mirbahai L."/>
            <person name="Eastwood N."/>
            <person name="Colbourne J.K."/>
            <person name="Zhou J."/>
            <person name="Mallon E."/>
            <person name="Orsini L."/>
        </authorList>
    </citation>
    <scope>NUCLEOTIDE SEQUENCE [LARGE SCALE GENOMIC DNA]</scope>
    <source>
        <strain evidence="9">LRV0_1</strain>
    </source>
</reference>
<feature type="domain" description="CCHC-type" evidence="7">
    <location>
        <begin position="1120"/>
        <end position="1134"/>
    </location>
</feature>
<evidence type="ECO:0000259" key="7">
    <source>
        <dbReference type="PROSITE" id="PS50158"/>
    </source>
</evidence>
<dbReference type="InterPro" id="IPR037259">
    <property type="entry name" value="BRK_sf"/>
</dbReference>
<feature type="domain" description="CCHC-type" evidence="7">
    <location>
        <begin position="1055"/>
        <end position="1069"/>
    </location>
</feature>
<feature type="compositionally biased region" description="Basic and acidic residues" evidence="6">
    <location>
        <begin position="2274"/>
        <end position="2284"/>
    </location>
</feature>
<evidence type="ECO:0000256" key="1">
    <source>
        <dbReference type="ARBA" id="ARBA00004123"/>
    </source>
</evidence>
<keyword evidence="10" id="KW-1185">Reference proteome</keyword>
<name>A0ABQ9ZD34_9CRUS</name>
<dbReference type="Pfam" id="PF07744">
    <property type="entry name" value="SPOC"/>
    <property type="match status" value="1"/>
</dbReference>
<feature type="compositionally biased region" description="Polar residues" evidence="6">
    <location>
        <begin position="2187"/>
        <end position="2196"/>
    </location>
</feature>
<dbReference type="PROSITE" id="PS50158">
    <property type="entry name" value="ZF_CCHC"/>
    <property type="match status" value="3"/>
</dbReference>
<feature type="region of interest" description="Disordered" evidence="6">
    <location>
        <begin position="1944"/>
        <end position="2013"/>
    </location>
</feature>
<organism evidence="9 10">
    <name type="scientific">Daphnia magna</name>
    <dbReference type="NCBI Taxonomy" id="35525"/>
    <lineage>
        <taxon>Eukaryota</taxon>
        <taxon>Metazoa</taxon>
        <taxon>Ecdysozoa</taxon>
        <taxon>Arthropoda</taxon>
        <taxon>Crustacea</taxon>
        <taxon>Branchiopoda</taxon>
        <taxon>Diplostraca</taxon>
        <taxon>Cladocera</taxon>
        <taxon>Anomopoda</taxon>
        <taxon>Daphniidae</taxon>
        <taxon>Daphnia</taxon>
    </lineage>
</organism>
<feature type="domain" description="TFIIS central" evidence="8">
    <location>
        <begin position="2013"/>
        <end position="2134"/>
    </location>
</feature>
<dbReference type="Pfam" id="PF07500">
    <property type="entry name" value="TFIIS_M"/>
    <property type="match status" value="1"/>
</dbReference>
<comment type="caution">
    <text evidence="9">The sequence shown here is derived from an EMBL/GenBank/DDBJ whole genome shotgun (WGS) entry which is preliminary data.</text>
</comment>
<dbReference type="Pfam" id="PF00098">
    <property type="entry name" value="zf-CCHC"/>
    <property type="match status" value="2"/>
</dbReference>
<evidence type="ECO:0000259" key="8">
    <source>
        <dbReference type="PROSITE" id="PS51321"/>
    </source>
</evidence>
<dbReference type="Gene3D" id="4.10.60.10">
    <property type="entry name" value="Zinc finger, CCHC-type"/>
    <property type="match status" value="2"/>
</dbReference>
<evidence type="ECO:0000256" key="2">
    <source>
        <dbReference type="ARBA" id="ARBA00023015"/>
    </source>
</evidence>
<feature type="region of interest" description="Disordered" evidence="6">
    <location>
        <begin position="2161"/>
        <end position="2324"/>
    </location>
</feature>
<evidence type="ECO:0008006" key="11">
    <source>
        <dbReference type="Google" id="ProtNLM"/>
    </source>
</evidence>
<feature type="compositionally biased region" description="Polar residues" evidence="6">
    <location>
        <begin position="981"/>
        <end position="1018"/>
    </location>
</feature>
<feature type="compositionally biased region" description="Polar residues" evidence="6">
    <location>
        <begin position="874"/>
        <end position="884"/>
    </location>
</feature>
<feature type="domain" description="CCHC-type" evidence="7">
    <location>
        <begin position="1086"/>
        <end position="1100"/>
    </location>
</feature>
<evidence type="ECO:0000256" key="4">
    <source>
        <dbReference type="ARBA" id="ARBA00023242"/>
    </source>
</evidence>
<dbReference type="PROSITE" id="PS51321">
    <property type="entry name" value="TFIIS_CENTRAL"/>
    <property type="match status" value="1"/>
</dbReference>
<dbReference type="InterPro" id="IPR001878">
    <property type="entry name" value="Znf_CCHC"/>
</dbReference>
<dbReference type="Gene3D" id="1.10.472.30">
    <property type="entry name" value="Transcription elongation factor S-II, central domain"/>
    <property type="match status" value="1"/>
</dbReference>
<feature type="region of interest" description="Disordered" evidence="6">
    <location>
        <begin position="1159"/>
        <end position="1197"/>
    </location>
</feature>
<feature type="compositionally biased region" description="Polar residues" evidence="6">
    <location>
        <begin position="936"/>
        <end position="966"/>
    </location>
</feature>
<evidence type="ECO:0000256" key="6">
    <source>
        <dbReference type="SAM" id="MobiDB-lite"/>
    </source>
</evidence>
<dbReference type="InterPro" id="IPR036575">
    <property type="entry name" value="TFIIS_cen_dom_sf"/>
</dbReference>
<feature type="compositionally biased region" description="Polar residues" evidence="6">
    <location>
        <begin position="1159"/>
        <end position="1186"/>
    </location>
</feature>
<dbReference type="InterPro" id="IPR006576">
    <property type="entry name" value="BRK_domain"/>
</dbReference>
<feature type="compositionally biased region" description="Low complexity" evidence="6">
    <location>
        <begin position="1019"/>
        <end position="1036"/>
    </location>
</feature>
<feature type="region of interest" description="Disordered" evidence="6">
    <location>
        <begin position="1818"/>
        <end position="1840"/>
    </location>
</feature>
<keyword evidence="3" id="KW-0804">Transcription</keyword>
<feature type="compositionally biased region" description="Basic and acidic residues" evidence="6">
    <location>
        <begin position="2229"/>
        <end position="2259"/>
    </location>
</feature>
<keyword evidence="2" id="KW-0805">Transcription regulation</keyword>
<feature type="compositionally biased region" description="Low complexity" evidence="6">
    <location>
        <begin position="1975"/>
        <end position="1985"/>
    </location>
</feature>
<comment type="subcellular location">
    <subcellularLocation>
        <location evidence="1">Nucleus</location>
    </subcellularLocation>
</comment>
<dbReference type="InterPro" id="IPR036875">
    <property type="entry name" value="Znf_CCHC_sf"/>
</dbReference>
<dbReference type="Gene3D" id="3.40.5.120">
    <property type="match status" value="1"/>
</dbReference>
<keyword evidence="4" id="KW-0539">Nucleus</keyword>
<feature type="compositionally biased region" description="Low complexity" evidence="6">
    <location>
        <begin position="969"/>
        <end position="980"/>
    </location>
</feature>
<gene>
    <name evidence="9" type="ORF">OUZ56_019945</name>
</gene>
<feature type="compositionally biased region" description="Basic and acidic residues" evidence="6">
    <location>
        <begin position="899"/>
        <end position="911"/>
    </location>
</feature>
<sequence>MEISGEEIMDSSSAMHPENIDLSIENVPENGDSLNHRNLLSEAVKMEHQEKFLEFAWGMEMQVEEVPLKPFRVVEVDLNIQVPVSLQNIQLLKDISKNAYADKENKFSFGHTSGQGCEIGASKIYGSNHEDLDISSMIISHLQLPNEMNIAAKFKKLVLYAGPQCFTNNLGSCWVDGKFGTLLLQLPVEGGHEGGHINIEYHGRKKKFESHTNSDKTFYLSSFYDCCEHFIEPVLQGHKLMLVFDLIWTNAKIEIPRNFPVFLTALKQMKKAIKSWLYNPLLNSRKKDETQPVIHSDCSPSGFLANSSPTIATEAFFIKNDSLNSEADFHHSEEVLKENILFLVLNEKYDEKFLSFELLRRRDRVFAEALLQCSCLDVHLALAKRKIQNVRRENSIDVEQFESVTNPEKGKVFEVSHFIDSNNVTRNLSIELNWDEQYVGTIQPDQEKMANKEDRERQVEIDQTSSHYGVLVFWPKHRSIQIYCRFGLHSLLLQMCKSLASLPKWKEDTLRSFKSDLRQLISFCCAEPEKAWIKSGMEKGELTLRLLRLCIALRAREEGLDLLRILGSNFEEKINGGVAYCECNFEGIQNEEVAYAIAKFECQVAGWNVIADLVKKLVTPDRIAKQLIPICKLSKFFLNVNCIEGARVVGDCVSSSFDKTDKTQVSKSKLCDVQAYVDMIVVLETNRDTADPEKIASFVLFFSKLKPSLQCRLTLDFAAQKNHFLGSLHSWQFIFRDLCEILSVSCKIQSPPAKTLAFDFMKAIEAWLLELSQEIELRPELKELVEPHIKASVIVTEEPEKLPVSGGKSDCQGSLELWDTSTAFNSQGDTLKGSSELGAPTDDWTTATKESNSACNLTISPAIDCDDWNAASDAWTSTNESPHASSEKTVGKAPIDDDWGAKADSTEKEIAPRPNETQSVDDWGACADAWASNSKTTSHATKAGTNSGSQSDWDQPDNVSATSSRPIASDDWNSWSSCSNTATEKTTYTSKSGSSDTWATSEDPWGTTNGRSTSRIGQSNAWGSSENASNSWSSSNYTTRPGGRGRGSRGPPRPCSQCNEEGHTSYNCPTRGRGRSNGGTRGSRSCYKCNQEGHVSYECPTSSTRGRGGGRGASRGTRVCYKCNEEGHVSYECPTGQRSGGRGSARPFYQSSCEVANSSNNQSVMDDWGTLTSVPNSRSSNGNTSERPSEKIDVWATPNNTSNSWATPNSSSNPWATGANTATSGARITSSYNAPVRNNQPEVDDWGTPNSSANATSAFPSATSTRRNETAVYAEPDDWGLAADAWSSVTPCKSVAPSTRSSAVATTSGDDWATEADVLSGKSGSCSSAKATATASEMNDWTGTRRTTTKSDPRLVSSKSCPFVWNGTIRHRSMLFRINMENLDTNSSPDLADLAIPTALKVVGTIEPEKVWNYLRQVRITSREKIVVFHFTQALNAEISYADCYQYFLDGFRKRNWFGVVGSVPDSKLPCTIKDFYITPLPKEDHIPRELETVASAKCLRENRLSDLLLAIVVIQSKRPMDQACFGASARPSKVAKVGNTTIPVDDVQAESVAVEKIDAVTENQSAPSQPPSRLTTIRQKLQQDIQSVDPVKARVHTHSLQQSAAKKLLSKTPFLAMPHCRPKKEASPSQVSIADEKIQIPAAPVDGELLMKQAIMEELNRQIEASKQSKLTEGDSTVQSETLNLTPDEPVKSIATEVALSATPVLPDGPVTRFRSKRLAVAEKVPTIKQTKATISSSSDLSKENVDLRTKLDMLKTQRRARISGKEIDIPKEAKKRRCFVEGCGNDAQSDSVYCSDDCIVSHVRDSLNSMSKEKIKEAQLQEPSDPSTSLTPPNALSDESMWKDSIDYTLLMTQPTPALASKLLAMTQMRKSMASGNKPVNLADDTPVPVMERKTGKILCGPSAPKVGNLEQWLKSNSTYQIIKPESLPIKPWLPIVSTVPSAQTAQPTTPPASTPSSASSSKAEVDGRSSKKLSNSSSSSKAKVSRKRSVETPKEEETSAKVAKHDTESTRVITRSSLKEALWNRCKDVNDLEIDEAAVEEIAKEVEESLYSLFKQDVTTKYKSKYRSLIHNIKDPKNSGLFLEIVTKQITPVQLVKMSTEELASKDLAEWREQEVKRQLNLIEKNEQERLSQVNKYLIKTHKGEEFIKEVDEDYDELDDDTSKIAGFPDTPPEDSNLKHMFPKSNSDLNSIQALEGKDEKSTTRSHSSTKNDGGKRTRSSGRSSRYSESKSRRYDYRRSSRQSEKKDRERHDEHSSSSSKSRSKYRHHSRESDRYKEQGKNIEAPESNAISQSAEPEADGFTGFNDGEELNNSNQRFSPDVEVPISTADSDTLSLEKKLMKQLSVLEEVYHQSDASEQKVIDEVMGHVTFEVPNEKGDSVTYEGVIPSTPTTQRLMSAERFCNISLDGIYQTCDKEKVTAEVNQIDTDSAQYDDSKENSGVAVPSLACTTRSLDHCVGNVSHSPGELLIAEDEESFLDLDEQFLKQQAVVEELNSNLTSFIVANNIDIQSHDENLDSSFTEQTPVTPPGMPPSDLKDLNLRELVEPTGSPQLECNDTVSDICIINTAVDQSKQATPSSSIDLDNTNLKEGAIIVEKQENLHLLQA</sequence>
<evidence type="ECO:0000313" key="10">
    <source>
        <dbReference type="Proteomes" id="UP001234178"/>
    </source>
</evidence>
<dbReference type="Proteomes" id="UP001234178">
    <property type="component" value="Unassembled WGS sequence"/>
</dbReference>
<feature type="region of interest" description="Disordered" evidence="6">
    <location>
        <begin position="874"/>
        <end position="921"/>
    </location>
</feature>
<dbReference type="SMART" id="SM00592">
    <property type="entry name" value="BRK"/>
    <property type="match status" value="1"/>
</dbReference>
<keyword evidence="5" id="KW-0862">Zinc</keyword>
<evidence type="ECO:0000313" key="9">
    <source>
        <dbReference type="EMBL" id="KAK4010814.1"/>
    </source>
</evidence>
<feature type="compositionally biased region" description="Basic and acidic residues" evidence="6">
    <location>
        <begin position="1991"/>
        <end position="2012"/>
    </location>
</feature>
<dbReference type="SUPFAM" id="SSF160481">
    <property type="entry name" value="BRK domain-like"/>
    <property type="match status" value="1"/>
</dbReference>
<dbReference type="InterPro" id="IPR012921">
    <property type="entry name" value="SPOC_C"/>
</dbReference>
<evidence type="ECO:0000256" key="3">
    <source>
        <dbReference type="ARBA" id="ARBA00023163"/>
    </source>
</evidence>
<feature type="compositionally biased region" description="Polar residues" evidence="6">
    <location>
        <begin position="1823"/>
        <end position="1836"/>
    </location>
</feature>
<dbReference type="SMART" id="SM00510">
    <property type="entry name" value="TFS2M"/>
    <property type="match status" value="1"/>
</dbReference>
<accession>A0ABQ9ZD34</accession>
<keyword evidence="5" id="KW-0479">Metal-binding</keyword>
<protein>
    <recommendedName>
        <fullName evidence="11">Zinc finger CCHC domain-containing protein</fullName>
    </recommendedName>
</protein>
<keyword evidence="5" id="KW-0863">Zinc-finger</keyword>
<dbReference type="PANTHER" id="PTHR33099">
    <property type="entry name" value="FE2OG DIOXYGENASE DOMAIN-CONTAINING PROTEIN"/>
    <property type="match status" value="1"/>
</dbReference>
<dbReference type="Pfam" id="PF07533">
    <property type="entry name" value="BRK"/>
    <property type="match status" value="1"/>
</dbReference>
<dbReference type="CDD" id="cd22581">
    <property type="entry name" value="SPOC_PPS-like"/>
    <property type="match status" value="1"/>
</dbReference>
<dbReference type="InterPro" id="IPR003618">
    <property type="entry name" value="TFIIS_cen_dom"/>
</dbReference>